<feature type="compositionally biased region" description="Polar residues" evidence="3">
    <location>
        <begin position="206"/>
        <end position="219"/>
    </location>
</feature>
<dbReference type="CDD" id="cd19495">
    <property type="entry name" value="Elp6"/>
    <property type="match status" value="1"/>
</dbReference>
<sequence length="406" mass="43145">MSTPTAPLLAPYTAPPLHQSLHLITSVLGSTSNWLVLRCLCDTLQVSSLRRGNIDGLERGVGFEGDDTERRASANRKVVLVSFLRGWEFWRAEARRVGLDLNKLSKEGRFSFVDGVTKLFAPIPSQAPKPVVPGGALAPAAHARRSSVSSPSFPLPDRTPPSPSRTARASRPGPISLSGRANPLLARPAPPTPPISTASPSTFASQDTPASGGNHQNLNIRTLRWAPTAGNNGGMDGVEKVITSAIDDIRKEQANGDKTEQGGDNGVLLVLDQPDFLLAATGSSMRVGATEMGELIMGLRRLVHSTIITVAADSPLMHGGQQPTPLEIEHSALVVSLAHQSQMVMQLRGLDTGVARDVSGVLRVSKGGALADTDTLKNEEGGDWEEREVLYFVQSDGSVKVFGRGE</sequence>
<dbReference type="eggNOG" id="ENOG502QSI3">
    <property type="taxonomic scope" value="Eukaryota"/>
</dbReference>
<protein>
    <recommendedName>
        <fullName evidence="6">Elongator complex protein 6</fullName>
    </recommendedName>
</protein>
<dbReference type="OrthoDB" id="9995306at2759"/>
<feature type="compositionally biased region" description="Low complexity" evidence="3">
    <location>
        <begin position="132"/>
        <end position="141"/>
    </location>
</feature>
<dbReference type="UniPathway" id="UPA00988"/>
<feature type="region of interest" description="Disordered" evidence="3">
    <location>
        <begin position="123"/>
        <end position="219"/>
    </location>
</feature>
<dbReference type="InterPro" id="IPR027417">
    <property type="entry name" value="P-loop_NTPase"/>
</dbReference>
<evidence type="ECO:0000313" key="4">
    <source>
        <dbReference type="EMBL" id="EEQ35242.1"/>
    </source>
</evidence>
<evidence type="ECO:0000256" key="2">
    <source>
        <dbReference type="ARBA" id="ARBA00008837"/>
    </source>
</evidence>
<evidence type="ECO:0008006" key="6">
    <source>
        <dbReference type="Google" id="ProtNLM"/>
    </source>
</evidence>
<evidence type="ECO:0000256" key="3">
    <source>
        <dbReference type="SAM" id="MobiDB-lite"/>
    </source>
</evidence>
<dbReference type="GO" id="GO:0033588">
    <property type="term" value="C:elongator holoenzyme complex"/>
    <property type="evidence" value="ECO:0007669"/>
    <property type="project" value="InterPro"/>
</dbReference>
<comment type="pathway">
    <text evidence="1">tRNA modification; 5-methoxycarbonylmethyl-2-thiouridine-tRNA biosynthesis.</text>
</comment>
<dbReference type="InterPro" id="IPR018627">
    <property type="entry name" value="ELP6"/>
</dbReference>
<feature type="compositionally biased region" description="Low complexity" evidence="3">
    <location>
        <begin position="195"/>
        <end position="205"/>
    </location>
</feature>
<dbReference type="EMBL" id="DS995708">
    <property type="protein sequence ID" value="EEQ35242.1"/>
    <property type="molecule type" value="Genomic_DNA"/>
</dbReference>
<dbReference type="PANTHER" id="PTHR16184">
    <property type="entry name" value="ELONGATOR COMPLEX PROTEIN 6"/>
    <property type="match status" value="1"/>
</dbReference>
<dbReference type="Proteomes" id="UP000002035">
    <property type="component" value="Unassembled WGS sequence"/>
</dbReference>
<evidence type="ECO:0000256" key="1">
    <source>
        <dbReference type="ARBA" id="ARBA00005043"/>
    </source>
</evidence>
<dbReference type="HOGENOM" id="CLU_059771_0_0_1"/>
<dbReference type="GO" id="GO:0002098">
    <property type="term" value="P:tRNA wobble uridine modification"/>
    <property type="evidence" value="ECO:0007669"/>
    <property type="project" value="InterPro"/>
</dbReference>
<accession>C5FZD9</accession>
<evidence type="ECO:0000313" key="5">
    <source>
        <dbReference type="Proteomes" id="UP000002035"/>
    </source>
</evidence>
<dbReference type="AlphaFoldDB" id="C5FZD9"/>
<dbReference type="GeneID" id="9227701"/>
<dbReference type="VEuPathDB" id="FungiDB:MCYG_08061"/>
<gene>
    <name evidence="4" type="ORF">MCYG_08061</name>
</gene>
<organism evidence="4 5">
    <name type="scientific">Arthroderma otae (strain ATCC MYA-4605 / CBS 113480)</name>
    <name type="common">Microsporum canis</name>
    <dbReference type="NCBI Taxonomy" id="554155"/>
    <lineage>
        <taxon>Eukaryota</taxon>
        <taxon>Fungi</taxon>
        <taxon>Dikarya</taxon>
        <taxon>Ascomycota</taxon>
        <taxon>Pezizomycotina</taxon>
        <taxon>Eurotiomycetes</taxon>
        <taxon>Eurotiomycetidae</taxon>
        <taxon>Onygenales</taxon>
        <taxon>Arthrodermataceae</taxon>
        <taxon>Microsporum</taxon>
    </lineage>
</organism>
<feature type="compositionally biased region" description="Pro residues" evidence="3">
    <location>
        <begin position="153"/>
        <end position="163"/>
    </location>
</feature>
<dbReference type="RefSeq" id="XP_002842978.1">
    <property type="nucleotide sequence ID" value="XM_002842932.1"/>
</dbReference>
<comment type="similarity">
    <text evidence="2">Belongs to the ELP6 family.</text>
</comment>
<dbReference type="OMA" id="LYFIQRD"/>
<name>C5FZD9_ARTOC</name>
<dbReference type="Gene3D" id="3.40.50.300">
    <property type="entry name" value="P-loop containing nucleotide triphosphate hydrolases"/>
    <property type="match status" value="2"/>
</dbReference>
<reference evidence="5" key="1">
    <citation type="journal article" date="2012" name="MBio">
        <title>Comparative genome analysis of Trichophyton rubrum and related dermatophytes reveals candidate genes involved in infection.</title>
        <authorList>
            <person name="Martinez D.A."/>
            <person name="Oliver B.G."/>
            <person name="Graeser Y."/>
            <person name="Goldberg J.M."/>
            <person name="Li W."/>
            <person name="Martinez-Rossi N.M."/>
            <person name="Monod M."/>
            <person name="Shelest E."/>
            <person name="Barton R.C."/>
            <person name="Birch E."/>
            <person name="Brakhage A.A."/>
            <person name="Chen Z."/>
            <person name="Gurr S.J."/>
            <person name="Heiman D."/>
            <person name="Heitman J."/>
            <person name="Kosti I."/>
            <person name="Rossi A."/>
            <person name="Saif S."/>
            <person name="Samalova M."/>
            <person name="Saunders C.W."/>
            <person name="Shea T."/>
            <person name="Summerbell R.C."/>
            <person name="Xu J."/>
            <person name="Young S."/>
            <person name="Zeng Q."/>
            <person name="Birren B.W."/>
            <person name="Cuomo C.A."/>
            <person name="White T.C."/>
        </authorList>
    </citation>
    <scope>NUCLEOTIDE SEQUENCE [LARGE SCALE GENOMIC DNA]</scope>
    <source>
        <strain evidence="5">ATCC MYA-4605 / CBS 113480</strain>
    </source>
</reference>
<keyword evidence="5" id="KW-1185">Reference proteome</keyword>
<proteinExistence type="inferred from homology"/>
<dbReference type="PANTHER" id="PTHR16184:SF6">
    <property type="entry name" value="ELONGATOR COMPLEX PROTEIN 6"/>
    <property type="match status" value="1"/>
</dbReference>